<keyword evidence="5" id="KW-0539">Nucleus</keyword>
<proteinExistence type="predicted"/>
<dbReference type="KEGG" id="nnu:104588365"/>
<keyword evidence="4" id="KW-0804">Transcription</keyword>
<feature type="domain" description="AP2/ERF" evidence="6">
    <location>
        <begin position="126"/>
        <end position="183"/>
    </location>
</feature>
<dbReference type="GO" id="GO:0010104">
    <property type="term" value="P:regulation of ethylene-activated signaling pathway"/>
    <property type="evidence" value="ECO:0000318"/>
    <property type="project" value="GO_Central"/>
</dbReference>
<evidence type="ECO:0000256" key="3">
    <source>
        <dbReference type="ARBA" id="ARBA00023125"/>
    </source>
</evidence>
<dbReference type="PANTHER" id="PTHR31194">
    <property type="entry name" value="SHN SHINE , DNA BINDING / TRANSCRIPTION FACTOR"/>
    <property type="match status" value="1"/>
</dbReference>
<accession>A0A1U7ZA01</accession>
<organism evidence="7 8">
    <name type="scientific">Nelumbo nucifera</name>
    <name type="common">Sacred lotus</name>
    <dbReference type="NCBI Taxonomy" id="4432"/>
    <lineage>
        <taxon>Eukaryota</taxon>
        <taxon>Viridiplantae</taxon>
        <taxon>Streptophyta</taxon>
        <taxon>Embryophyta</taxon>
        <taxon>Tracheophyta</taxon>
        <taxon>Spermatophyta</taxon>
        <taxon>Magnoliopsida</taxon>
        <taxon>Proteales</taxon>
        <taxon>Nelumbonaceae</taxon>
        <taxon>Nelumbo</taxon>
    </lineage>
</organism>
<dbReference type="InterPro" id="IPR050913">
    <property type="entry name" value="AP2/ERF_ERF"/>
</dbReference>
<dbReference type="Pfam" id="PF00847">
    <property type="entry name" value="AP2"/>
    <property type="match status" value="1"/>
</dbReference>
<keyword evidence="2" id="KW-0805">Transcription regulation</keyword>
<dbReference type="InParanoid" id="A0A1U7ZA01"/>
<dbReference type="SMART" id="SM00380">
    <property type="entry name" value="AP2"/>
    <property type="match status" value="1"/>
</dbReference>
<sequence length="272" mass="30841">MNPTLCRCRNCHSELSSALCRLKFSEHVVTTSKLLQAHKANEKSTTSGSSSPQTCRIRQKVVRIIFTDVDATDSSDDEEENEILRRVKRHVHEIGIDATAKVGYEVSVKKRKLRVPEEADEHRQKRFRGVHQRPWGRWAAEIRDPTRGKRLWLGTYDTPEEAATVYDNAAIRLRGPDAVTNIPTFTRAETVVKGGELLTATATCPTSVLRYDGQNSLDRFDNGDVDAFGFDIDLPLTLPDIILPKTYFDEEELGEIDIDMDDFPLELEIIRL</sequence>
<dbReference type="Gene3D" id="3.30.730.10">
    <property type="entry name" value="AP2/ERF domain"/>
    <property type="match status" value="1"/>
</dbReference>
<dbReference type="OrthoDB" id="682005at2759"/>
<dbReference type="InterPro" id="IPR001471">
    <property type="entry name" value="AP2/ERF_dom"/>
</dbReference>
<dbReference type="GO" id="GO:0000976">
    <property type="term" value="F:transcription cis-regulatory region binding"/>
    <property type="evidence" value="ECO:0000318"/>
    <property type="project" value="GO_Central"/>
</dbReference>
<dbReference type="GO" id="GO:0005634">
    <property type="term" value="C:nucleus"/>
    <property type="evidence" value="ECO:0000318"/>
    <property type="project" value="GO_Central"/>
</dbReference>
<evidence type="ECO:0000256" key="4">
    <source>
        <dbReference type="ARBA" id="ARBA00023163"/>
    </source>
</evidence>
<dbReference type="PRINTS" id="PR00367">
    <property type="entry name" value="ETHRSPELEMNT"/>
</dbReference>
<dbReference type="FunFam" id="3.30.730.10:FF:000001">
    <property type="entry name" value="Ethylene-responsive transcription factor 2"/>
    <property type="match status" value="1"/>
</dbReference>
<evidence type="ECO:0000256" key="1">
    <source>
        <dbReference type="ARBA" id="ARBA00004123"/>
    </source>
</evidence>
<dbReference type="GO" id="GO:0003700">
    <property type="term" value="F:DNA-binding transcription factor activity"/>
    <property type="evidence" value="ECO:0000318"/>
    <property type="project" value="GO_Central"/>
</dbReference>
<dbReference type="InterPro" id="IPR016177">
    <property type="entry name" value="DNA-bd_dom_sf"/>
</dbReference>
<dbReference type="RefSeq" id="XP_010244551.1">
    <property type="nucleotide sequence ID" value="XM_010246249.2"/>
</dbReference>
<dbReference type="PROSITE" id="PS51032">
    <property type="entry name" value="AP2_ERF"/>
    <property type="match status" value="1"/>
</dbReference>
<evidence type="ECO:0000256" key="2">
    <source>
        <dbReference type="ARBA" id="ARBA00023015"/>
    </source>
</evidence>
<dbReference type="eggNOG" id="ENOG502R7AV">
    <property type="taxonomic scope" value="Eukaryota"/>
</dbReference>
<gene>
    <name evidence="8" type="primary">LOC104588365</name>
</gene>
<dbReference type="AlphaFoldDB" id="A0A1U7ZA01"/>
<dbReference type="PIRSF" id="PIRSF038123">
    <property type="entry name" value="PTI6"/>
    <property type="match status" value="1"/>
</dbReference>
<evidence type="ECO:0000313" key="7">
    <source>
        <dbReference type="Proteomes" id="UP000189703"/>
    </source>
</evidence>
<comment type="subcellular location">
    <subcellularLocation>
        <location evidence="1">Nucleus</location>
    </subcellularLocation>
</comment>
<dbReference type="OMA" id="INFKHDH"/>
<dbReference type="SUPFAM" id="SSF54171">
    <property type="entry name" value="DNA-binding domain"/>
    <property type="match status" value="1"/>
</dbReference>
<evidence type="ECO:0000256" key="5">
    <source>
        <dbReference type="ARBA" id="ARBA00023242"/>
    </source>
</evidence>
<dbReference type="CDD" id="cd00018">
    <property type="entry name" value="AP2"/>
    <property type="match status" value="1"/>
</dbReference>
<keyword evidence="3" id="KW-0238">DNA-binding</keyword>
<name>A0A1U7ZA01_NELNU</name>
<evidence type="ECO:0000259" key="6">
    <source>
        <dbReference type="PROSITE" id="PS51032"/>
    </source>
</evidence>
<dbReference type="GeneID" id="104588365"/>
<evidence type="ECO:0000313" key="8">
    <source>
        <dbReference type="RefSeq" id="XP_010244551.1"/>
    </source>
</evidence>
<protein>
    <submittedName>
        <fullName evidence="8">Pathogenesis-related genes transcriptional activator PTI6-like</fullName>
    </submittedName>
</protein>
<reference evidence="8" key="1">
    <citation type="submission" date="2025-08" db="UniProtKB">
        <authorList>
            <consortium name="RefSeq"/>
        </authorList>
    </citation>
    <scope>IDENTIFICATION</scope>
</reference>
<keyword evidence="7" id="KW-1185">Reference proteome</keyword>
<dbReference type="Proteomes" id="UP000189703">
    <property type="component" value="Unplaced"/>
</dbReference>
<dbReference type="InterPro" id="IPR036955">
    <property type="entry name" value="AP2/ERF_dom_sf"/>
</dbReference>
<dbReference type="PANTHER" id="PTHR31194:SF166">
    <property type="entry name" value="PATHOGENESIS-RELATED GENES TRANSCRIPTIONAL ACTIVATOR PTI6"/>
    <property type="match status" value="1"/>
</dbReference>